<dbReference type="EMBL" id="CP133619">
    <property type="protein sequence ID" value="WMV41863.1"/>
    <property type="molecule type" value="Genomic_DNA"/>
</dbReference>
<feature type="compositionally biased region" description="Basic and acidic residues" evidence="1">
    <location>
        <begin position="90"/>
        <end position="106"/>
    </location>
</feature>
<evidence type="ECO:0000256" key="1">
    <source>
        <dbReference type="SAM" id="MobiDB-lite"/>
    </source>
</evidence>
<accession>A0AAF0U9T2</accession>
<keyword evidence="3" id="KW-1185">Reference proteome</keyword>
<dbReference type="Proteomes" id="UP001234989">
    <property type="component" value="Chromosome 8"/>
</dbReference>
<gene>
    <name evidence="2" type="ORF">MTR67_035248</name>
</gene>
<reference evidence="2" key="1">
    <citation type="submission" date="2023-08" db="EMBL/GenBank/DDBJ databases">
        <title>A de novo genome assembly of Solanum verrucosum Schlechtendal, a Mexican diploid species geographically isolated from the other diploid A-genome species in potato relatives.</title>
        <authorList>
            <person name="Hosaka K."/>
        </authorList>
    </citation>
    <scope>NUCLEOTIDE SEQUENCE</scope>
    <source>
        <tissue evidence="2">Young leaves</tissue>
    </source>
</reference>
<name>A0AAF0U9T2_SOLVR</name>
<sequence>MWKGEGLKMSLKKRCQRPEQRGTHLIFLNYPMLVKLDYIVLEKHGEESIIGIDLEDIESEISYWNNAVEGVTKENEKQGKAPTQVGQSSEVKEDKRADLKTGEKTKVQVVQLRGQHTKHTQQQVEQGRPSSEGWVTPFKTRKSQSPHQIQVTSNNLFKMLNNPLR</sequence>
<evidence type="ECO:0000313" key="2">
    <source>
        <dbReference type="EMBL" id="WMV41863.1"/>
    </source>
</evidence>
<evidence type="ECO:0000313" key="3">
    <source>
        <dbReference type="Proteomes" id="UP001234989"/>
    </source>
</evidence>
<feature type="region of interest" description="Disordered" evidence="1">
    <location>
        <begin position="73"/>
        <end position="148"/>
    </location>
</feature>
<dbReference type="AlphaFoldDB" id="A0AAF0U9T2"/>
<organism evidence="2 3">
    <name type="scientific">Solanum verrucosum</name>
    <dbReference type="NCBI Taxonomy" id="315347"/>
    <lineage>
        <taxon>Eukaryota</taxon>
        <taxon>Viridiplantae</taxon>
        <taxon>Streptophyta</taxon>
        <taxon>Embryophyta</taxon>
        <taxon>Tracheophyta</taxon>
        <taxon>Spermatophyta</taxon>
        <taxon>Magnoliopsida</taxon>
        <taxon>eudicotyledons</taxon>
        <taxon>Gunneridae</taxon>
        <taxon>Pentapetalae</taxon>
        <taxon>asterids</taxon>
        <taxon>lamiids</taxon>
        <taxon>Solanales</taxon>
        <taxon>Solanaceae</taxon>
        <taxon>Solanoideae</taxon>
        <taxon>Solaneae</taxon>
        <taxon>Solanum</taxon>
    </lineage>
</organism>
<feature type="compositionally biased region" description="Polar residues" evidence="1">
    <location>
        <begin position="120"/>
        <end position="129"/>
    </location>
</feature>
<protein>
    <submittedName>
        <fullName evidence="2">Uncharacterized protein</fullName>
    </submittedName>
</protein>
<proteinExistence type="predicted"/>